<protein>
    <submittedName>
        <fullName evidence="1">Uncharacterized protein</fullName>
    </submittedName>
</protein>
<dbReference type="EMBL" id="KN549217">
    <property type="protein sequence ID" value="KHJ99518.1"/>
    <property type="molecule type" value="Genomic_DNA"/>
</dbReference>
<name>A0A0B1TPP7_OESDE</name>
<evidence type="ECO:0000313" key="2">
    <source>
        <dbReference type="Proteomes" id="UP000053660"/>
    </source>
</evidence>
<feature type="non-terminal residue" evidence="1">
    <location>
        <position position="132"/>
    </location>
</feature>
<dbReference type="Proteomes" id="UP000053660">
    <property type="component" value="Unassembled WGS sequence"/>
</dbReference>
<evidence type="ECO:0000313" key="1">
    <source>
        <dbReference type="EMBL" id="KHJ99518.1"/>
    </source>
</evidence>
<dbReference type="PANTHER" id="PTHR46066">
    <property type="entry name" value="CHITINASE DOMAIN-CONTAINING PROTEIN 1 FAMILY MEMBER"/>
    <property type="match status" value="1"/>
</dbReference>
<organism evidence="1 2">
    <name type="scientific">Oesophagostomum dentatum</name>
    <name type="common">Nodular worm</name>
    <dbReference type="NCBI Taxonomy" id="61180"/>
    <lineage>
        <taxon>Eukaryota</taxon>
        <taxon>Metazoa</taxon>
        <taxon>Ecdysozoa</taxon>
        <taxon>Nematoda</taxon>
        <taxon>Chromadorea</taxon>
        <taxon>Rhabditida</taxon>
        <taxon>Rhabditina</taxon>
        <taxon>Rhabditomorpha</taxon>
        <taxon>Strongyloidea</taxon>
        <taxon>Strongylidae</taxon>
        <taxon>Oesophagostomum</taxon>
    </lineage>
</organism>
<reference evidence="1 2" key="1">
    <citation type="submission" date="2014-03" db="EMBL/GenBank/DDBJ databases">
        <title>Draft genome of the hookworm Oesophagostomum dentatum.</title>
        <authorList>
            <person name="Mitreva M."/>
        </authorList>
    </citation>
    <scope>NUCLEOTIDE SEQUENCE [LARGE SCALE GENOMIC DNA]</scope>
    <source>
        <strain evidence="1 2">OD-Hann</strain>
    </source>
</reference>
<proteinExistence type="predicted"/>
<dbReference type="GO" id="GO:0070492">
    <property type="term" value="F:oligosaccharide binding"/>
    <property type="evidence" value="ECO:0007669"/>
    <property type="project" value="TreeGrafter"/>
</dbReference>
<sequence>MVIGLRQQELTEQQIPLTHPPSSITKQNILKNHENVDYSERKFDNAMLVYVTPYGYRSKPLVVERDRSFSCQILGTHDIDHEWMEEVRKNNSDVKIVPRVLFESWDTHAISAFLQNDLWMHRCLTDIINLLK</sequence>
<keyword evidence="2" id="KW-1185">Reference proteome</keyword>
<dbReference type="Gene3D" id="3.20.20.80">
    <property type="entry name" value="Glycosidases"/>
    <property type="match status" value="1"/>
</dbReference>
<gene>
    <name evidence="1" type="ORF">OESDEN_00499</name>
</gene>
<dbReference type="GO" id="GO:0012505">
    <property type="term" value="C:endomembrane system"/>
    <property type="evidence" value="ECO:0007669"/>
    <property type="project" value="TreeGrafter"/>
</dbReference>
<accession>A0A0B1TPP7</accession>
<dbReference type="AlphaFoldDB" id="A0A0B1TPP7"/>
<dbReference type="PANTHER" id="PTHR46066:SF2">
    <property type="entry name" value="CHITINASE DOMAIN-CONTAINING PROTEIN 1"/>
    <property type="match status" value="1"/>
</dbReference>
<dbReference type="OrthoDB" id="10254444at2759"/>